<dbReference type="AlphaFoldDB" id="A0A7W8YPW6"/>
<sequence length="48" mass="5838">MINLKKDQFTVKNIRIFTVWALRKRGHYIYFYLPAGIWQNRVSVILIL</sequence>
<organism evidence="1 2">
    <name type="scientific">Pedobacter cryoconitis</name>
    <dbReference type="NCBI Taxonomy" id="188932"/>
    <lineage>
        <taxon>Bacteria</taxon>
        <taxon>Pseudomonadati</taxon>
        <taxon>Bacteroidota</taxon>
        <taxon>Sphingobacteriia</taxon>
        <taxon>Sphingobacteriales</taxon>
        <taxon>Sphingobacteriaceae</taxon>
        <taxon>Pedobacter</taxon>
    </lineage>
</organism>
<evidence type="ECO:0000313" key="1">
    <source>
        <dbReference type="EMBL" id="MBB5619380.1"/>
    </source>
</evidence>
<accession>A0A7W8YPW6</accession>
<evidence type="ECO:0000313" key="2">
    <source>
        <dbReference type="Proteomes" id="UP000537718"/>
    </source>
</evidence>
<dbReference type="EMBL" id="JACHCF010000001">
    <property type="protein sequence ID" value="MBB5619380.1"/>
    <property type="molecule type" value="Genomic_DNA"/>
</dbReference>
<name>A0A7W8YPW6_9SPHI</name>
<reference evidence="1 2" key="1">
    <citation type="submission" date="2020-08" db="EMBL/GenBank/DDBJ databases">
        <title>Genomic Encyclopedia of Type Strains, Phase IV (KMG-V): Genome sequencing to study the core and pangenomes of soil and plant-associated prokaryotes.</title>
        <authorList>
            <person name="Whitman W."/>
        </authorList>
    </citation>
    <scope>NUCLEOTIDE SEQUENCE [LARGE SCALE GENOMIC DNA]</scope>
    <source>
        <strain evidence="1 2">MP7CTX6</strain>
    </source>
</reference>
<comment type="caution">
    <text evidence="1">The sequence shown here is derived from an EMBL/GenBank/DDBJ whole genome shotgun (WGS) entry which is preliminary data.</text>
</comment>
<dbReference type="Proteomes" id="UP000537718">
    <property type="component" value="Unassembled WGS sequence"/>
</dbReference>
<proteinExistence type="predicted"/>
<protein>
    <submittedName>
        <fullName evidence="1">Uncharacterized protein</fullName>
    </submittedName>
</protein>
<gene>
    <name evidence="1" type="ORF">HDE69_000416</name>
</gene>